<keyword evidence="1" id="KW-0812">Transmembrane</keyword>
<protein>
    <recommendedName>
        <fullName evidence="4">Oligosaccharide repeat unit polymerase</fullName>
    </recommendedName>
</protein>
<evidence type="ECO:0000256" key="1">
    <source>
        <dbReference type="SAM" id="Phobius"/>
    </source>
</evidence>
<feature type="transmembrane region" description="Helical" evidence="1">
    <location>
        <begin position="307"/>
        <end position="324"/>
    </location>
</feature>
<keyword evidence="1" id="KW-0472">Membrane</keyword>
<feature type="transmembrane region" description="Helical" evidence="1">
    <location>
        <begin position="217"/>
        <end position="237"/>
    </location>
</feature>
<dbReference type="Proteomes" id="UP000254677">
    <property type="component" value="Unassembled WGS sequence"/>
</dbReference>
<evidence type="ECO:0000313" key="2">
    <source>
        <dbReference type="EMBL" id="STX40557.1"/>
    </source>
</evidence>
<name>A0A378J0T1_9GAMM</name>
<dbReference type="AlphaFoldDB" id="A0A378J0T1"/>
<dbReference type="NCBIfam" id="TIGR04370">
    <property type="entry name" value="glyco_rpt_poly"/>
    <property type="match status" value="1"/>
</dbReference>
<feature type="transmembrane region" description="Helical" evidence="1">
    <location>
        <begin position="134"/>
        <end position="156"/>
    </location>
</feature>
<sequence>MRRFIHPAVLMISFWLLIFLTYFLAPVILTPAPTMGGVMFLTAHILLFVLGSLFYTHLLPGKSNSPHHSTVDSSISRRLQWRINTVLLIGMLGGLVSIYSKFAELTEFSLASIYSLRLLRAQSLLGVEEVHSSLASAGAFLCYPAGFVGLVSGILYYENMSRITKLLMIGFVFTILGVAILAGGRSPILVLLLFTGIAFYTRKYLGKSFLPKSLSIRYGIAVLFVAFVAYSSILWTVRSQKTGLDTAAFMSHAARVWGVEPTEGLIEISKSLNKPELPQAVVSSVFYFIQNLSMIERLLDSMHDIKFLYGGYHIDILAAALRAAPGGDDFLKPGYQILLNANIYGFFVGAWGALFIDLGYFSFLAALIWGVVAGRSWRNFYRNPNLLTALSYVFWSYSIFISFVSPPFGFSNSFAIYLWFVLFLIWSKIRLPINYGQSINRPDMSNQCVA</sequence>
<dbReference type="RefSeq" id="WP_115220204.1">
    <property type="nucleotide sequence ID" value="NZ_CAXYJE010000001.1"/>
</dbReference>
<accession>A0A378J0T1</accession>
<reference evidence="2 3" key="1">
    <citation type="submission" date="2018-06" db="EMBL/GenBank/DDBJ databases">
        <authorList>
            <consortium name="Pathogen Informatics"/>
            <person name="Doyle S."/>
        </authorList>
    </citation>
    <scope>NUCLEOTIDE SEQUENCE [LARGE SCALE GENOMIC DNA]</scope>
    <source>
        <strain evidence="2 3">NCTC13292</strain>
    </source>
</reference>
<dbReference type="OrthoDB" id="9815836at2"/>
<evidence type="ECO:0008006" key="4">
    <source>
        <dbReference type="Google" id="ProtNLM"/>
    </source>
</evidence>
<keyword evidence="3" id="KW-1185">Reference proteome</keyword>
<feature type="transmembrane region" description="Helical" evidence="1">
    <location>
        <begin position="386"/>
        <end position="408"/>
    </location>
</feature>
<feature type="transmembrane region" description="Helical" evidence="1">
    <location>
        <begin position="35"/>
        <end position="58"/>
    </location>
</feature>
<feature type="transmembrane region" description="Helical" evidence="1">
    <location>
        <begin position="79"/>
        <end position="100"/>
    </location>
</feature>
<keyword evidence="1" id="KW-1133">Transmembrane helix</keyword>
<feature type="transmembrane region" description="Helical" evidence="1">
    <location>
        <begin position="7"/>
        <end position="29"/>
    </location>
</feature>
<proteinExistence type="predicted"/>
<feature type="transmembrane region" description="Helical" evidence="1">
    <location>
        <begin position="344"/>
        <end position="374"/>
    </location>
</feature>
<dbReference type="EMBL" id="UGOA01000001">
    <property type="protein sequence ID" value="STX40557.1"/>
    <property type="molecule type" value="Genomic_DNA"/>
</dbReference>
<feature type="transmembrane region" description="Helical" evidence="1">
    <location>
        <begin position="163"/>
        <end position="182"/>
    </location>
</feature>
<feature type="transmembrane region" description="Helical" evidence="1">
    <location>
        <begin position="414"/>
        <end position="431"/>
    </location>
</feature>
<organism evidence="2 3">
    <name type="scientific">Legionella donaldsonii</name>
    <dbReference type="NCBI Taxonomy" id="45060"/>
    <lineage>
        <taxon>Bacteria</taxon>
        <taxon>Pseudomonadati</taxon>
        <taxon>Pseudomonadota</taxon>
        <taxon>Gammaproteobacteria</taxon>
        <taxon>Legionellales</taxon>
        <taxon>Legionellaceae</taxon>
        <taxon>Legionella</taxon>
    </lineage>
</organism>
<evidence type="ECO:0000313" key="3">
    <source>
        <dbReference type="Proteomes" id="UP000254677"/>
    </source>
</evidence>
<gene>
    <name evidence="2" type="ORF">NCTC13292_00307</name>
</gene>